<gene>
    <name evidence="1" type="ORF">E3W66_09070</name>
</gene>
<dbReference type="SUPFAM" id="SSF53335">
    <property type="entry name" value="S-adenosyl-L-methionine-dependent methyltransferases"/>
    <property type="match status" value="1"/>
</dbReference>
<organism evidence="1 2">
    <name type="scientific">Gammaproteobacteria bacterium LSUCC0057</name>
    <dbReference type="NCBI Taxonomy" id="2559237"/>
    <lineage>
        <taxon>Bacteria</taxon>
        <taxon>Pseudomonadati</taxon>
        <taxon>Pseudomonadota</taxon>
        <taxon>Gammaproteobacteria</taxon>
        <taxon>Cellvibrionales</taxon>
        <taxon>Porticoccaceae</taxon>
        <taxon>SAR92 clade</taxon>
    </lineage>
</organism>
<accession>A0A4Y8UEN0</accession>
<evidence type="ECO:0008006" key="3">
    <source>
        <dbReference type="Google" id="ProtNLM"/>
    </source>
</evidence>
<protein>
    <recommendedName>
        <fullName evidence="3">Cyclopropane-fatty-acyl-phospholipid synthase</fullName>
    </recommendedName>
</protein>
<dbReference type="Proteomes" id="UP000298133">
    <property type="component" value="Unassembled WGS sequence"/>
</dbReference>
<dbReference type="OrthoDB" id="9782855at2"/>
<dbReference type="InterPro" id="IPR050723">
    <property type="entry name" value="CFA/CMAS"/>
</dbReference>
<dbReference type="AlphaFoldDB" id="A0A4Y8UEN0"/>
<keyword evidence="2" id="KW-1185">Reference proteome</keyword>
<evidence type="ECO:0000313" key="1">
    <source>
        <dbReference type="EMBL" id="TFH67306.1"/>
    </source>
</evidence>
<reference evidence="1 2" key="1">
    <citation type="submission" date="2019-03" db="EMBL/GenBank/DDBJ databases">
        <title>Draft genome of Gammaproteobacteria bacterium LSUCC0057, a member of the SAR92 clade.</title>
        <authorList>
            <person name="Lanclos V.C."/>
            <person name="Doiron C."/>
            <person name="Henson M.W."/>
            <person name="Thrash J.C."/>
        </authorList>
    </citation>
    <scope>NUCLEOTIDE SEQUENCE [LARGE SCALE GENOMIC DNA]</scope>
    <source>
        <strain evidence="1 2">LSUCC0057</strain>
    </source>
</reference>
<dbReference type="EMBL" id="SPIA01000004">
    <property type="protein sequence ID" value="TFH67306.1"/>
    <property type="molecule type" value="Genomic_DNA"/>
</dbReference>
<dbReference type="Pfam" id="PF02353">
    <property type="entry name" value="CMAS"/>
    <property type="match status" value="1"/>
</dbReference>
<dbReference type="InterPro" id="IPR029063">
    <property type="entry name" value="SAM-dependent_MTases_sf"/>
</dbReference>
<evidence type="ECO:0000313" key="2">
    <source>
        <dbReference type="Proteomes" id="UP000298133"/>
    </source>
</evidence>
<comment type="caution">
    <text evidence="1">The sequence shown here is derived from an EMBL/GenBank/DDBJ whole genome shotgun (WGS) entry which is preliminary data.</text>
</comment>
<dbReference type="Gene3D" id="3.40.50.150">
    <property type="entry name" value="Vaccinia Virus protein VP39"/>
    <property type="match status" value="1"/>
</dbReference>
<name>A0A4Y8UEN0_9GAMM</name>
<proteinExistence type="predicted"/>
<dbReference type="PANTHER" id="PTHR43667">
    <property type="entry name" value="CYCLOPROPANE-FATTY-ACYL-PHOSPHOLIPID SYNTHASE"/>
    <property type="match status" value="1"/>
</dbReference>
<dbReference type="PANTHER" id="PTHR43667:SF2">
    <property type="entry name" value="FATTY ACID C-METHYL TRANSFERASE"/>
    <property type="match status" value="1"/>
</dbReference>
<sequence length="120" mass="14373">MDQNSRQPEASQRCNSSIDFTYHYIFPGGCLPSVSEMLLPVQHRTSLQLRRIETFGQDYAQTLKMWHQRFSEKTKDLAKLGYNDDFQRLWQFYFCYCEAGFRENTIDLVHFVCRRQPHSH</sequence>